<evidence type="ECO:0000259" key="1">
    <source>
        <dbReference type="Pfam" id="PF13837"/>
    </source>
</evidence>
<accession>M7C8K8</accession>
<keyword evidence="3" id="KW-1185">Reference proteome</keyword>
<sequence>MQSQNRKRAPAWSEKETLDLIAVWGEESVQAELRSSRRNADICAKIAQDMVDRGYIRDTQQCRVKIKELRQAYQKTKEANGRSRSEPRTCRFYDQLHGILRGEPTTTPPLSMDICKVAASHSMEKHFVDEEEEEEENAQQTSGESILPGSQDLFITLEPIPSQGILFLDPEGRKAPLVSAHL</sequence>
<gene>
    <name evidence="2" type="ORF">UY3_01749</name>
</gene>
<dbReference type="FunFam" id="1.10.10.60:FF:000032">
    <property type="entry name" value="Zinc finger and SCAN domain-containing 20"/>
    <property type="match status" value="1"/>
</dbReference>
<evidence type="ECO:0000313" key="2">
    <source>
        <dbReference type="EMBL" id="EMP40933.1"/>
    </source>
</evidence>
<name>M7C8K8_CHEMY</name>
<proteinExistence type="predicted"/>
<dbReference type="AlphaFoldDB" id="M7C8K8"/>
<evidence type="ECO:0000313" key="3">
    <source>
        <dbReference type="Proteomes" id="UP000031443"/>
    </source>
</evidence>
<dbReference type="Gene3D" id="1.10.10.60">
    <property type="entry name" value="Homeodomain-like"/>
    <property type="match status" value="1"/>
</dbReference>
<dbReference type="EMBL" id="KB500846">
    <property type="protein sequence ID" value="EMP40933.1"/>
    <property type="molecule type" value="Genomic_DNA"/>
</dbReference>
<dbReference type="Proteomes" id="UP000031443">
    <property type="component" value="Unassembled WGS sequence"/>
</dbReference>
<feature type="domain" description="Myb/SANT-like DNA-binding" evidence="1">
    <location>
        <begin position="11"/>
        <end position="97"/>
    </location>
</feature>
<dbReference type="InterPro" id="IPR044822">
    <property type="entry name" value="Myb_DNA-bind_4"/>
</dbReference>
<protein>
    <submittedName>
        <fullName evidence="2">Zinc finger and SCAN domain-containing protein 29</fullName>
    </submittedName>
</protein>
<dbReference type="PANTHER" id="PTHR47595">
    <property type="entry name" value="HEAT SHOCK 70 KDA PROTEIN 14"/>
    <property type="match status" value="1"/>
</dbReference>
<dbReference type="PANTHER" id="PTHR47595:SF1">
    <property type="entry name" value="MYB_SANT-LIKE DNA-BINDING DOMAIN-CONTAINING PROTEIN"/>
    <property type="match status" value="1"/>
</dbReference>
<reference evidence="3" key="1">
    <citation type="journal article" date="2013" name="Nat. Genet.">
        <title>The draft genomes of soft-shell turtle and green sea turtle yield insights into the development and evolution of the turtle-specific body plan.</title>
        <authorList>
            <person name="Wang Z."/>
            <person name="Pascual-Anaya J."/>
            <person name="Zadissa A."/>
            <person name="Li W."/>
            <person name="Niimura Y."/>
            <person name="Huang Z."/>
            <person name="Li C."/>
            <person name="White S."/>
            <person name="Xiong Z."/>
            <person name="Fang D."/>
            <person name="Wang B."/>
            <person name="Ming Y."/>
            <person name="Chen Y."/>
            <person name="Zheng Y."/>
            <person name="Kuraku S."/>
            <person name="Pignatelli M."/>
            <person name="Herrero J."/>
            <person name="Beal K."/>
            <person name="Nozawa M."/>
            <person name="Li Q."/>
            <person name="Wang J."/>
            <person name="Zhang H."/>
            <person name="Yu L."/>
            <person name="Shigenobu S."/>
            <person name="Wang J."/>
            <person name="Liu J."/>
            <person name="Flicek P."/>
            <person name="Searle S."/>
            <person name="Wang J."/>
            <person name="Kuratani S."/>
            <person name="Yin Y."/>
            <person name="Aken B."/>
            <person name="Zhang G."/>
            <person name="Irie N."/>
        </authorList>
    </citation>
    <scope>NUCLEOTIDE SEQUENCE [LARGE SCALE GENOMIC DNA]</scope>
</reference>
<organism evidence="2 3">
    <name type="scientific">Chelonia mydas</name>
    <name type="common">Green sea-turtle</name>
    <name type="synonym">Chelonia agassizi</name>
    <dbReference type="NCBI Taxonomy" id="8469"/>
    <lineage>
        <taxon>Eukaryota</taxon>
        <taxon>Metazoa</taxon>
        <taxon>Chordata</taxon>
        <taxon>Craniata</taxon>
        <taxon>Vertebrata</taxon>
        <taxon>Euteleostomi</taxon>
        <taxon>Archelosauria</taxon>
        <taxon>Testudinata</taxon>
        <taxon>Testudines</taxon>
        <taxon>Cryptodira</taxon>
        <taxon>Durocryptodira</taxon>
        <taxon>Americhelydia</taxon>
        <taxon>Chelonioidea</taxon>
        <taxon>Cheloniidae</taxon>
        <taxon>Chelonia</taxon>
    </lineage>
</organism>
<dbReference type="Pfam" id="PF13837">
    <property type="entry name" value="Myb_DNA-bind_4"/>
    <property type="match status" value="1"/>
</dbReference>